<protein>
    <submittedName>
        <fullName evidence="4">Alpha/beta hydrolase</fullName>
    </submittedName>
</protein>
<accession>A0ABW5WUK5</accession>
<evidence type="ECO:0000256" key="2">
    <source>
        <dbReference type="SAM" id="Phobius"/>
    </source>
</evidence>
<dbReference type="Pfam" id="PF00561">
    <property type="entry name" value="Abhydrolase_1"/>
    <property type="match status" value="1"/>
</dbReference>
<keyword evidence="4" id="KW-0378">Hydrolase</keyword>
<keyword evidence="2" id="KW-0812">Transmembrane</keyword>
<feature type="transmembrane region" description="Helical" evidence="2">
    <location>
        <begin position="7"/>
        <end position="29"/>
    </location>
</feature>
<evidence type="ECO:0000259" key="3">
    <source>
        <dbReference type="Pfam" id="PF00561"/>
    </source>
</evidence>
<comment type="similarity">
    <text evidence="1">Belongs to the AB hydrolase superfamily.</text>
</comment>
<gene>
    <name evidence="4" type="ORF">ACFSX4_06415</name>
</gene>
<dbReference type="RefSeq" id="WP_377772704.1">
    <property type="nucleotide sequence ID" value="NZ_JBHUOQ010000001.1"/>
</dbReference>
<dbReference type="InterPro" id="IPR029058">
    <property type="entry name" value="AB_hydrolase_fold"/>
</dbReference>
<dbReference type="SUPFAM" id="SSF53474">
    <property type="entry name" value="alpha/beta-Hydrolases"/>
    <property type="match status" value="1"/>
</dbReference>
<dbReference type="Proteomes" id="UP001597519">
    <property type="component" value="Unassembled WGS sequence"/>
</dbReference>
<evidence type="ECO:0000256" key="1">
    <source>
        <dbReference type="ARBA" id="ARBA00008645"/>
    </source>
</evidence>
<keyword evidence="5" id="KW-1185">Reference proteome</keyword>
<dbReference type="InterPro" id="IPR050266">
    <property type="entry name" value="AB_hydrolase_sf"/>
</dbReference>
<evidence type="ECO:0000313" key="5">
    <source>
        <dbReference type="Proteomes" id="UP001597519"/>
    </source>
</evidence>
<sequence>MKKAVKLVLMILTGILLLVTVTLLVSFIFHRTQLSNEDAQFTPSGRLTEVNGHNIHVFDTFQGDETLVFMSGGATPSPVLDFKSLYSLLSENYRIVVIEKAGYGFSDVTDSDRDIDTILSETRESLQSLGIESPYILFPHSMSGIEALYWAQQYPKEVKAIVGLDMSVPAGYEHFEPPMPIVYLTSIAANTGMMRWSDTLSETDAVKYGTLSSEDKDLHRIIFYRRTLTENMINEIKNAKLNAQKIQETSIDVPMLLFSSNGENTGMDNDLWIKIQESFAAGSENRELIPIDAPHYIHNFEYDEIARHSSSFIESLDERTP</sequence>
<comment type="caution">
    <text evidence="4">The sequence shown here is derived from an EMBL/GenBank/DDBJ whole genome shotgun (WGS) entry which is preliminary data.</text>
</comment>
<name>A0ABW5WUK5_9STAP</name>
<organism evidence="4 5">
    <name type="scientific">Corticicoccus populi</name>
    <dbReference type="NCBI Taxonomy" id="1812821"/>
    <lineage>
        <taxon>Bacteria</taxon>
        <taxon>Bacillati</taxon>
        <taxon>Bacillota</taxon>
        <taxon>Bacilli</taxon>
        <taxon>Bacillales</taxon>
        <taxon>Staphylococcaceae</taxon>
        <taxon>Corticicoccus</taxon>
    </lineage>
</organism>
<dbReference type="Gene3D" id="3.40.50.1820">
    <property type="entry name" value="alpha/beta hydrolase"/>
    <property type="match status" value="1"/>
</dbReference>
<feature type="domain" description="AB hydrolase-1" evidence="3">
    <location>
        <begin position="66"/>
        <end position="166"/>
    </location>
</feature>
<dbReference type="PANTHER" id="PTHR43798">
    <property type="entry name" value="MONOACYLGLYCEROL LIPASE"/>
    <property type="match status" value="1"/>
</dbReference>
<evidence type="ECO:0000313" key="4">
    <source>
        <dbReference type="EMBL" id="MFD2830100.1"/>
    </source>
</evidence>
<dbReference type="PANTHER" id="PTHR43798:SF33">
    <property type="entry name" value="HYDROLASE, PUTATIVE (AFU_ORTHOLOGUE AFUA_2G14860)-RELATED"/>
    <property type="match status" value="1"/>
</dbReference>
<reference evidence="5" key="1">
    <citation type="journal article" date="2019" name="Int. J. Syst. Evol. Microbiol.">
        <title>The Global Catalogue of Microorganisms (GCM) 10K type strain sequencing project: providing services to taxonomists for standard genome sequencing and annotation.</title>
        <authorList>
            <consortium name="The Broad Institute Genomics Platform"/>
            <consortium name="The Broad Institute Genome Sequencing Center for Infectious Disease"/>
            <person name="Wu L."/>
            <person name="Ma J."/>
        </authorList>
    </citation>
    <scope>NUCLEOTIDE SEQUENCE [LARGE SCALE GENOMIC DNA]</scope>
    <source>
        <strain evidence="5">KCTC 33575</strain>
    </source>
</reference>
<dbReference type="EMBL" id="JBHUOQ010000001">
    <property type="protein sequence ID" value="MFD2830100.1"/>
    <property type="molecule type" value="Genomic_DNA"/>
</dbReference>
<keyword evidence="2" id="KW-1133">Transmembrane helix</keyword>
<dbReference type="GO" id="GO:0016787">
    <property type="term" value="F:hydrolase activity"/>
    <property type="evidence" value="ECO:0007669"/>
    <property type="project" value="UniProtKB-KW"/>
</dbReference>
<keyword evidence="2" id="KW-0472">Membrane</keyword>
<proteinExistence type="inferred from homology"/>
<dbReference type="InterPro" id="IPR000073">
    <property type="entry name" value="AB_hydrolase_1"/>
</dbReference>